<name>A0ABZ1W287_9ACTN</name>
<feature type="region of interest" description="Disordered" evidence="1">
    <location>
        <begin position="1"/>
        <end position="50"/>
    </location>
</feature>
<evidence type="ECO:0000256" key="1">
    <source>
        <dbReference type="SAM" id="MobiDB-lite"/>
    </source>
</evidence>
<dbReference type="InterPro" id="IPR008634">
    <property type="entry name" value="Gas-vesicle_GvpO"/>
</dbReference>
<feature type="compositionally biased region" description="Low complexity" evidence="1">
    <location>
        <begin position="14"/>
        <end position="27"/>
    </location>
</feature>
<organism evidence="2 3">
    <name type="scientific">Kitasatospora herbaricolor</name>
    <dbReference type="NCBI Taxonomy" id="68217"/>
    <lineage>
        <taxon>Bacteria</taxon>
        <taxon>Bacillati</taxon>
        <taxon>Actinomycetota</taxon>
        <taxon>Actinomycetes</taxon>
        <taxon>Kitasatosporales</taxon>
        <taxon>Streptomycetaceae</taxon>
        <taxon>Kitasatospora</taxon>
    </lineage>
</organism>
<keyword evidence="3" id="KW-1185">Reference proteome</keyword>
<dbReference type="PIRSF" id="PIRSF028743">
    <property type="entry name" value="GvpO_protein"/>
    <property type="match status" value="1"/>
</dbReference>
<protein>
    <submittedName>
        <fullName evidence="2">Gas vesicle protein</fullName>
    </submittedName>
</protein>
<dbReference type="Proteomes" id="UP001432014">
    <property type="component" value="Chromosome"/>
</dbReference>
<evidence type="ECO:0000313" key="3">
    <source>
        <dbReference type="Proteomes" id="UP001432014"/>
    </source>
</evidence>
<sequence length="129" mass="14354">MAVGKEDGARPRRSAGSAGAHPAPRRTAAARRPDDETPARSRRRLSASRAMRNAAEQLAELLGRVPESVSALKPTEDGWQADVEVVELERIPETTSVLGTYRVTLDEEGELLSYERIRRYTRGQIDRRT</sequence>
<dbReference type="RefSeq" id="WP_329500529.1">
    <property type="nucleotide sequence ID" value="NZ_CP108460.1"/>
</dbReference>
<accession>A0ABZ1W287</accession>
<gene>
    <name evidence="2" type="ORF">OG469_05080</name>
</gene>
<reference evidence="2 3" key="1">
    <citation type="submission" date="2022-10" db="EMBL/GenBank/DDBJ databases">
        <title>The complete genomes of actinobacterial strains from the NBC collection.</title>
        <authorList>
            <person name="Joergensen T.S."/>
            <person name="Alvarez Arevalo M."/>
            <person name="Sterndorff E.B."/>
            <person name="Faurdal D."/>
            <person name="Vuksanovic O."/>
            <person name="Mourched A.-S."/>
            <person name="Charusanti P."/>
            <person name="Shaw S."/>
            <person name="Blin K."/>
            <person name="Weber T."/>
        </authorList>
    </citation>
    <scope>NUCLEOTIDE SEQUENCE [LARGE SCALE GENOMIC DNA]</scope>
    <source>
        <strain evidence="2 3">NBC_01247</strain>
    </source>
</reference>
<dbReference type="EMBL" id="CP108482">
    <property type="protein sequence ID" value="WUS54940.1"/>
    <property type="molecule type" value="Genomic_DNA"/>
</dbReference>
<evidence type="ECO:0000313" key="2">
    <source>
        <dbReference type="EMBL" id="WUS54940.1"/>
    </source>
</evidence>
<dbReference type="Pfam" id="PF05800">
    <property type="entry name" value="GvpO"/>
    <property type="match status" value="1"/>
</dbReference>
<feature type="compositionally biased region" description="Basic and acidic residues" evidence="1">
    <location>
        <begin position="1"/>
        <end position="10"/>
    </location>
</feature>
<proteinExistence type="predicted"/>